<proteinExistence type="inferred from homology"/>
<evidence type="ECO:0000256" key="1">
    <source>
        <dbReference type="ARBA" id="ARBA00004418"/>
    </source>
</evidence>
<sequence length="325" mass="34096">MKRRDALRLIGATVPALALRPGSLFAAEDTFKLAIGQRGNWENSVCELGQNAGIFKKHGVTLELLYTEGGGQTQQAVIAGSADIGIGVGTYGVMGAAAKGAPLKIIGSSMTGAHDLYWYAKTDGGIATIKEAAGKTVAYSTNGSSTNLVVLGLQKTLGIKFNPTATGSPSSTFTQVMSGQIDVGWASPPFGVKDVDGGRIKIVARGSDVPEFADQSVRVMIANARSFEGKADAYGRFMKGYREALDWLYADPAALDAYAAWAGADAALAKKVRDEFYPKQNLQPDKVNGLDKLMVDAVTYKYLPAPLDAGQLTKLVVAGTGPLAP</sequence>
<dbReference type="OrthoDB" id="5372616at2"/>
<dbReference type="PANTHER" id="PTHR30024:SF47">
    <property type="entry name" value="TAURINE-BINDING PERIPLASMIC PROTEIN"/>
    <property type="match status" value="1"/>
</dbReference>
<gene>
    <name evidence="6" type="ORF">FHW37_11292</name>
</gene>
<dbReference type="InterPro" id="IPR015168">
    <property type="entry name" value="SsuA/THI5"/>
</dbReference>
<dbReference type="SUPFAM" id="SSF53850">
    <property type="entry name" value="Periplasmic binding protein-like II"/>
    <property type="match status" value="1"/>
</dbReference>
<feature type="chain" id="PRO_5021876996" evidence="4">
    <location>
        <begin position="27"/>
        <end position="325"/>
    </location>
</feature>
<evidence type="ECO:0000313" key="6">
    <source>
        <dbReference type="EMBL" id="TWF47453.1"/>
    </source>
</evidence>
<dbReference type="RefSeq" id="WP_145642709.1">
    <property type="nucleotide sequence ID" value="NZ_VIWP01000012.1"/>
</dbReference>
<dbReference type="Pfam" id="PF09084">
    <property type="entry name" value="NMT1"/>
    <property type="match status" value="1"/>
</dbReference>
<keyword evidence="7" id="KW-1185">Reference proteome</keyword>
<dbReference type="GO" id="GO:0042597">
    <property type="term" value="C:periplasmic space"/>
    <property type="evidence" value="ECO:0007669"/>
    <property type="project" value="UniProtKB-SubCell"/>
</dbReference>
<comment type="caution">
    <text evidence="6">The sequence shown here is derived from an EMBL/GenBank/DDBJ whole genome shotgun (WGS) entry which is preliminary data.</text>
</comment>
<evidence type="ECO:0000313" key="7">
    <source>
        <dbReference type="Proteomes" id="UP000320653"/>
    </source>
</evidence>
<feature type="domain" description="SsuA/THI5-like" evidence="5">
    <location>
        <begin position="49"/>
        <end position="253"/>
    </location>
</feature>
<protein>
    <submittedName>
        <fullName evidence="6">NitT/TauT family transport system substrate-binding protein</fullName>
    </submittedName>
</protein>
<evidence type="ECO:0000256" key="4">
    <source>
        <dbReference type="SAM" id="SignalP"/>
    </source>
</evidence>
<evidence type="ECO:0000256" key="2">
    <source>
        <dbReference type="ARBA" id="ARBA00010742"/>
    </source>
</evidence>
<organism evidence="6 7">
    <name type="scientific">Neorhizobium alkalisoli</name>
    <dbReference type="NCBI Taxonomy" id="528178"/>
    <lineage>
        <taxon>Bacteria</taxon>
        <taxon>Pseudomonadati</taxon>
        <taxon>Pseudomonadota</taxon>
        <taxon>Alphaproteobacteria</taxon>
        <taxon>Hyphomicrobiales</taxon>
        <taxon>Rhizobiaceae</taxon>
        <taxon>Rhizobium/Agrobacterium group</taxon>
        <taxon>Neorhizobium</taxon>
    </lineage>
</organism>
<evidence type="ECO:0000259" key="5">
    <source>
        <dbReference type="Pfam" id="PF09084"/>
    </source>
</evidence>
<feature type="signal peptide" evidence="4">
    <location>
        <begin position="1"/>
        <end position="26"/>
    </location>
</feature>
<name>A0A561QAR2_9HYPH</name>
<dbReference type="AlphaFoldDB" id="A0A561QAR2"/>
<accession>A0A561QAR2</accession>
<evidence type="ECO:0000256" key="3">
    <source>
        <dbReference type="ARBA" id="ARBA00022729"/>
    </source>
</evidence>
<comment type="similarity">
    <text evidence="2">Belongs to the bacterial solute-binding protein SsuA/TauA family.</text>
</comment>
<dbReference type="EMBL" id="VIWP01000012">
    <property type="protein sequence ID" value="TWF47453.1"/>
    <property type="molecule type" value="Genomic_DNA"/>
</dbReference>
<dbReference type="Proteomes" id="UP000320653">
    <property type="component" value="Unassembled WGS sequence"/>
</dbReference>
<dbReference type="Gene3D" id="3.40.190.10">
    <property type="entry name" value="Periplasmic binding protein-like II"/>
    <property type="match status" value="2"/>
</dbReference>
<comment type="subcellular location">
    <subcellularLocation>
        <location evidence="1">Periplasm</location>
    </subcellularLocation>
</comment>
<dbReference type="PANTHER" id="PTHR30024">
    <property type="entry name" value="ALIPHATIC SULFONATES-BINDING PROTEIN-RELATED"/>
    <property type="match status" value="1"/>
</dbReference>
<reference evidence="6 7" key="1">
    <citation type="submission" date="2019-06" db="EMBL/GenBank/DDBJ databases">
        <title>Sorghum-associated microbial communities from plants grown in Nebraska, USA.</title>
        <authorList>
            <person name="Schachtman D."/>
        </authorList>
    </citation>
    <scope>NUCLEOTIDE SEQUENCE [LARGE SCALE GENOMIC DNA]</scope>
    <source>
        <strain evidence="6 7">1225</strain>
    </source>
</reference>
<keyword evidence="3 4" id="KW-0732">Signal</keyword>